<proteinExistence type="predicted"/>
<reference evidence="2 3" key="1">
    <citation type="submission" date="2017-02" db="EMBL/GenBank/DDBJ databases">
        <authorList>
            <person name="Peterson S.W."/>
        </authorList>
    </citation>
    <scope>NUCLEOTIDE SEQUENCE [LARGE SCALE GENOMIC DNA]</scope>
    <source>
        <strain evidence="2 3">DSM 22335</strain>
    </source>
</reference>
<feature type="domain" description="DUF7674" evidence="1">
    <location>
        <begin position="30"/>
        <end position="129"/>
    </location>
</feature>
<evidence type="ECO:0000313" key="2">
    <source>
        <dbReference type="EMBL" id="SJZ32022.1"/>
    </source>
</evidence>
<evidence type="ECO:0000259" key="1">
    <source>
        <dbReference type="Pfam" id="PF24722"/>
    </source>
</evidence>
<dbReference type="Proteomes" id="UP000190888">
    <property type="component" value="Unassembled WGS sequence"/>
</dbReference>
<dbReference type="InterPro" id="IPR056091">
    <property type="entry name" value="DUF7674"/>
</dbReference>
<sequence>MRFNHLSIDEVFKLLTQFNSDLNKFFAQYLQQEYSDLEKERLYYLDIAEIGRFIISNIETKTHIFTNFFVQVELILSNCDTDIENLVVVGLFESLQNSSSGKVDYHTYFDKWLLPVSKDKWNRLIDQWEGQKLTRD</sequence>
<gene>
    <name evidence="2" type="ORF">SAMN04488132_10125</name>
</gene>
<evidence type="ECO:0000313" key="3">
    <source>
        <dbReference type="Proteomes" id="UP000190888"/>
    </source>
</evidence>
<accession>A0A1T4JP68</accession>
<name>A0A1T4JP68_9BACT</name>
<dbReference type="OrthoDB" id="1494441at2"/>
<keyword evidence="3" id="KW-1185">Reference proteome</keyword>
<dbReference type="AlphaFoldDB" id="A0A1T4JP68"/>
<organism evidence="2 3">
    <name type="scientific">Sediminibacterium ginsengisoli</name>
    <dbReference type="NCBI Taxonomy" id="413434"/>
    <lineage>
        <taxon>Bacteria</taxon>
        <taxon>Pseudomonadati</taxon>
        <taxon>Bacteroidota</taxon>
        <taxon>Chitinophagia</taxon>
        <taxon>Chitinophagales</taxon>
        <taxon>Chitinophagaceae</taxon>
        <taxon>Sediminibacterium</taxon>
    </lineage>
</organism>
<protein>
    <recommendedName>
        <fullName evidence="1">DUF7674 domain-containing protein</fullName>
    </recommendedName>
</protein>
<dbReference type="EMBL" id="FUWH01000001">
    <property type="protein sequence ID" value="SJZ32022.1"/>
    <property type="molecule type" value="Genomic_DNA"/>
</dbReference>
<dbReference type="Pfam" id="PF24722">
    <property type="entry name" value="DUF7674"/>
    <property type="match status" value="1"/>
</dbReference>